<feature type="region of interest" description="Disordered" evidence="1">
    <location>
        <begin position="1"/>
        <end position="52"/>
    </location>
</feature>
<evidence type="ECO:0000313" key="2">
    <source>
        <dbReference type="EMBL" id="KAK4354363.1"/>
    </source>
</evidence>
<keyword evidence="3" id="KW-1185">Reference proteome</keyword>
<proteinExistence type="predicted"/>
<evidence type="ECO:0000256" key="1">
    <source>
        <dbReference type="SAM" id="MobiDB-lite"/>
    </source>
</evidence>
<sequence length="52" mass="5804">MARALISLTSSHKTPPYSNPLSAIGRGVNDSSPYLDPRLPRKKDRHNDPYIV</sequence>
<comment type="caution">
    <text evidence="2">The sequence shown here is derived from an EMBL/GenBank/DDBJ whole genome shotgun (WGS) entry which is preliminary data.</text>
</comment>
<protein>
    <submittedName>
        <fullName evidence="2">Uncharacterized protein</fullName>
    </submittedName>
</protein>
<reference evidence="2" key="1">
    <citation type="submission" date="2023-12" db="EMBL/GenBank/DDBJ databases">
        <title>Genome assembly of Anisodus tanguticus.</title>
        <authorList>
            <person name="Wang Y.-J."/>
        </authorList>
    </citation>
    <scope>NUCLEOTIDE SEQUENCE</scope>
    <source>
        <strain evidence="2">KB-2021</strain>
        <tissue evidence="2">Leaf</tissue>
    </source>
</reference>
<organism evidence="2 3">
    <name type="scientific">Anisodus tanguticus</name>
    <dbReference type="NCBI Taxonomy" id="243964"/>
    <lineage>
        <taxon>Eukaryota</taxon>
        <taxon>Viridiplantae</taxon>
        <taxon>Streptophyta</taxon>
        <taxon>Embryophyta</taxon>
        <taxon>Tracheophyta</taxon>
        <taxon>Spermatophyta</taxon>
        <taxon>Magnoliopsida</taxon>
        <taxon>eudicotyledons</taxon>
        <taxon>Gunneridae</taxon>
        <taxon>Pentapetalae</taxon>
        <taxon>asterids</taxon>
        <taxon>lamiids</taxon>
        <taxon>Solanales</taxon>
        <taxon>Solanaceae</taxon>
        <taxon>Solanoideae</taxon>
        <taxon>Hyoscyameae</taxon>
        <taxon>Anisodus</taxon>
    </lineage>
</organism>
<name>A0AAE1RP46_9SOLA</name>
<dbReference type="Proteomes" id="UP001291623">
    <property type="component" value="Unassembled WGS sequence"/>
</dbReference>
<evidence type="ECO:0000313" key="3">
    <source>
        <dbReference type="Proteomes" id="UP001291623"/>
    </source>
</evidence>
<accession>A0AAE1RP46</accession>
<dbReference type="EMBL" id="JAVYJV010000014">
    <property type="protein sequence ID" value="KAK4354363.1"/>
    <property type="molecule type" value="Genomic_DNA"/>
</dbReference>
<gene>
    <name evidence="2" type="ORF">RND71_026557</name>
</gene>
<dbReference type="AlphaFoldDB" id="A0AAE1RP46"/>